<dbReference type="Proteomes" id="UP000006050">
    <property type="component" value="Chromosome"/>
</dbReference>
<dbReference type="KEGG" id="bbd:Belba_2311"/>
<dbReference type="RefSeq" id="WP_014772833.1">
    <property type="nucleotide sequence ID" value="NC_018010.1"/>
</dbReference>
<dbReference type="eggNOG" id="ENOG5032UAF">
    <property type="taxonomic scope" value="Bacteria"/>
</dbReference>
<dbReference type="AlphaFoldDB" id="I3Z6K6"/>
<reference evidence="3" key="1">
    <citation type="submission" date="2012-06" db="EMBL/GenBank/DDBJ databases">
        <title>The complete genome of Belliella baltica DSM 15883.</title>
        <authorList>
            <person name="Lucas S."/>
            <person name="Copeland A."/>
            <person name="Lapidus A."/>
            <person name="Goodwin L."/>
            <person name="Pitluck S."/>
            <person name="Peters L."/>
            <person name="Mikhailova N."/>
            <person name="Davenport K."/>
            <person name="Kyrpides N."/>
            <person name="Mavromatis K."/>
            <person name="Pagani I."/>
            <person name="Ivanova N."/>
            <person name="Ovchinnikova G."/>
            <person name="Zeytun A."/>
            <person name="Detter J.C."/>
            <person name="Han C."/>
            <person name="Land M."/>
            <person name="Hauser L."/>
            <person name="Markowitz V."/>
            <person name="Cheng J.-F."/>
            <person name="Hugenholtz P."/>
            <person name="Woyke T."/>
            <person name="Wu D."/>
            <person name="Tindall B."/>
            <person name="Pomrenke H."/>
            <person name="Brambilla E."/>
            <person name="Klenk H.-P."/>
            <person name="Eisen J.A."/>
        </authorList>
    </citation>
    <scope>NUCLEOTIDE SEQUENCE [LARGE SCALE GENOMIC DNA]</scope>
    <source>
        <strain evidence="3">DSM 15883 / CIP 108006 / LMG 21964 / BA134</strain>
    </source>
</reference>
<protein>
    <recommendedName>
        <fullName evidence="1">VapC45 PIN like domain-containing protein</fullName>
    </recommendedName>
</protein>
<dbReference type="HOGENOM" id="CLU_1842623_0_0_10"/>
<dbReference type="STRING" id="866536.Belba_2311"/>
<sequence>MKIFTDENIPPHLAIGFNILQAPESKKTGIPIEVIHWPEYSTYSEKDEEWMPKVAALKSCMITQDYQIAKRKHEIEIFRKCGLGIFFIKGKNKKLQLTIWEMVEVLAKVWPELTNIAVNEKKPFGYEILYNGKIRKVTL</sequence>
<gene>
    <name evidence="2" type="ordered locus">Belba_2311</name>
</gene>
<organism evidence="2 3">
    <name type="scientific">Belliella baltica (strain DSM 15883 / CIP 108006 / LMG 21964 / BA134)</name>
    <dbReference type="NCBI Taxonomy" id="866536"/>
    <lineage>
        <taxon>Bacteria</taxon>
        <taxon>Pseudomonadati</taxon>
        <taxon>Bacteroidota</taxon>
        <taxon>Cytophagia</taxon>
        <taxon>Cytophagales</taxon>
        <taxon>Cyclobacteriaceae</taxon>
        <taxon>Belliella</taxon>
    </lineage>
</organism>
<feature type="domain" description="VapC45 PIN like" evidence="1">
    <location>
        <begin position="1"/>
        <end position="89"/>
    </location>
</feature>
<proteinExistence type="predicted"/>
<evidence type="ECO:0000313" key="3">
    <source>
        <dbReference type="Proteomes" id="UP000006050"/>
    </source>
</evidence>
<evidence type="ECO:0000259" key="1">
    <source>
        <dbReference type="Pfam" id="PF18478"/>
    </source>
</evidence>
<name>I3Z6K6_BELBD</name>
<evidence type="ECO:0000313" key="2">
    <source>
        <dbReference type="EMBL" id="AFL84874.1"/>
    </source>
</evidence>
<keyword evidence="3" id="KW-1185">Reference proteome</keyword>
<dbReference type="EMBL" id="CP003281">
    <property type="protein sequence ID" value="AFL84874.1"/>
    <property type="molecule type" value="Genomic_DNA"/>
</dbReference>
<dbReference type="InterPro" id="IPR041375">
    <property type="entry name" value="VapC45_PIN-like"/>
</dbReference>
<accession>I3Z6K6</accession>
<dbReference type="OrthoDB" id="839282at2"/>
<dbReference type="Pfam" id="PF18478">
    <property type="entry name" value="PIN_10"/>
    <property type="match status" value="1"/>
</dbReference>